<feature type="transmembrane region" description="Helical" evidence="7">
    <location>
        <begin position="20"/>
        <end position="43"/>
    </location>
</feature>
<dbReference type="GO" id="GO:0005886">
    <property type="term" value="C:plasma membrane"/>
    <property type="evidence" value="ECO:0007669"/>
    <property type="project" value="UniProtKB-SubCell"/>
</dbReference>
<dbReference type="Pfam" id="PF12704">
    <property type="entry name" value="MacB_PCD"/>
    <property type="match status" value="1"/>
</dbReference>
<evidence type="ECO:0000256" key="5">
    <source>
        <dbReference type="ARBA" id="ARBA00023136"/>
    </source>
</evidence>
<feature type="transmembrane region" description="Helical" evidence="7">
    <location>
        <begin position="314"/>
        <end position="339"/>
    </location>
</feature>
<comment type="similarity">
    <text evidence="6">Belongs to the ABC-4 integral membrane protein family.</text>
</comment>
<keyword evidence="5 7" id="KW-0472">Membrane</keyword>
<dbReference type="Proteomes" id="UP000722459">
    <property type="component" value="Unassembled WGS sequence"/>
</dbReference>
<dbReference type="AlphaFoldDB" id="A0A8T5GFS2"/>
<keyword evidence="3 7" id="KW-0812">Transmembrane</keyword>
<dbReference type="PANTHER" id="PTHR30572">
    <property type="entry name" value="MEMBRANE COMPONENT OF TRANSPORTER-RELATED"/>
    <property type="match status" value="1"/>
</dbReference>
<evidence type="ECO:0000259" key="8">
    <source>
        <dbReference type="Pfam" id="PF02687"/>
    </source>
</evidence>
<dbReference type="GO" id="GO:0022857">
    <property type="term" value="F:transmembrane transporter activity"/>
    <property type="evidence" value="ECO:0007669"/>
    <property type="project" value="TreeGrafter"/>
</dbReference>
<evidence type="ECO:0000313" key="11">
    <source>
        <dbReference type="Proteomes" id="UP000722459"/>
    </source>
</evidence>
<keyword evidence="2" id="KW-1003">Cell membrane</keyword>
<evidence type="ECO:0000313" key="10">
    <source>
        <dbReference type="EMBL" id="MBT4870670.1"/>
    </source>
</evidence>
<reference evidence="10" key="1">
    <citation type="journal article" date="2021" name="ISME J.">
        <title>Mercury methylation by metabolically versatile and cosmopolitan marine bacteria.</title>
        <authorList>
            <person name="Lin H."/>
            <person name="Ascher D.B."/>
            <person name="Myung Y."/>
            <person name="Lamborg C.H."/>
            <person name="Hallam S.J."/>
            <person name="Gionfriddo C.M."/>
            <person name="Holt K.E."/>
            <person name="Moreau J.W."/>
        </authorList>
    </citation>
    <scope>NUCLEOTIDE SEQUENCE</scope>
    <source>
        <strain evidence="10">SI075_bin30</strain>
    </source>
</reference>
<comment type="subcellular location">
    <subcellularLocation>
        <location evidence="1">Cell membrane</location>
        <topology evidence="1">Multi-pass membrane protein</topology>
    </subcellularLocation>
</comment>
<protein>
    <submittedName>
        <fullName evidence="10">ABC transporter permease</fullName>
    </submittedName>
</protein>
<organism evidence="10 11">
    <name type="scientific">Candidatus Iainarchaeum sp</name>
    <dbReference type="NCBI Taxonomy" id="3101447"/>
    <lineage>
        <taxon>Archaea</taxon>
        <taxon>Candidatus Iainarchaeota</taxon>
        <taxon>Candidatus Iainarchaeia</taxon>
        <taxon>Candidatus Iainarchaeales</taxon>
        <taxon>Candidatus Iainarchaeaceae</taxon>
        <taxon>Candidatus Iainarchaeum</taxon>
    </lineage>
</organism>
<accession>A0A8T5GFS2</accession>
<dbReference type="PANTHER" id="PTHR30572:SF4">
    <property type="entry name" value="ABC TRANSPORTER PERMEASE YTRF"/>
    <property type="match status" value="1"/>
</dbReference>
<feature type="domain" description="ABC3 transporter permease C-terminal" evidence="8">
    <location>
        <begin position="274"/>
        <end position="391"/>
    </location>
</feature>
<evidence type="ECO:0000256" key="7">
    <source>
        <dbReference type="SAM" id="Phobius"/>
    </source>
</evidence>
<dbReference type="EMBL" id="JABJNZ010000050">
    <property type="protein sequence ID" value="MBT4870670.1"/>
    <property type="molecule type" value="Genomic_DNA"/>
</dbReference>
<dbReference type="InterPro" id="IPR003838">
    <property type="entry name" value="ABC3_permease_C"/>
</dbReference>
<evidence type="ECO:0000256" key="1">
    <source>
        <dbReference type="ARBA" id="ARBA00004651"/>
    </source>
</evidence>
<comment type="caution">
    <text evidence="10">The sequence shown here is derived from an EMBL/GenBank/DDBJ whole genome shotgun (WGS) entry which is preliminary data.</text>
</comment>
<feature type="transmembrane region" description="Helical" evidence="7">
    <location>
        <begin position="263"/>
        <end position="293"/>
    </location>
</feature>
<dbReference type="InterPro" id="IPR050250">
    <property type="entry name" value="Macrolide_Exporter_MacB"/>
</dbReference>
<feature type="transmembrane region" description="Helical" evidence="7">
    <location>
        <begin position="359"/>
        <end position="381"/>
    </location>
</feature>
<feature type="domain" description="MacB-like periplasmic core" evidence="9">
    <location>
        <begin position="19"/>
        <end position="237"/>
    </location>
</feature>
<keyword evidence="4 7" id="KW-1133">Transmembrane helix</keyword>
<dbReference type="InterPro" id="IPR025857">
    <property type="entry name" value="MacB_PCD"/>
</dbReference>
<gene>
    <name evidence="10" type="ORF">HON47_03795</name>
</gene>
<evidence type="ECO:0000256" key="6">
    <source>
        <dbReference type="ARBA" id="ARBA00038076"/>
    </source>
</evidence>
<name>A0A8T5GFS2_9ARCH</name>
<proteinExistence type="inferred from homology"/>
<evidence type="ECO:0000256" key="2">
    <source>
        <dbReference type="ARBA" id="ARBA00022475"/>
    </source>
</evidence>
<evidence type="ECO:0000256" key="4">
    <source>
        <dbReference type="ARBA" id="ARBA00022989"/>
    </source>
</evidence>
<sequence>MIDTTEEALKNLRRAGIRTFLTLIGIVIGIGAIVALLSVGAGVTQTFETQFESIGSNTIMVAPGDAFNLQANTTVKLTDNDIRNIKTISTVKDVIREYATPVAVEFNNEIKSSVLFTVDDEGFSFFTDTDFLTLAEGRWIEPGEKSSIMISEAMAENVFGREINLRKQLMINGKNYKVVGLFKLSAAMAGMAGGGGGFMFTTIEGFERIIPAENPVEMIVKTTSTDVAESTADEIKDYFEDKYGKKSVTVLTMEQSIEQIGSMLGMLTLFIVGIAGISLIVGGIGIMNAMVTSVMERTKEIGLYKAIGASDNKVLMIFLLEAAFIGLLGGLIGVGVGLAGAQLITAIANASNFPIQSVIIPEIIIGALAFSMIVGIASGVYPARRAAKLDPVEALRYE</sequence>
<evidence type="ECO:0000256" key="3">
    <source>
        <dbReference type="ARBA" id="ARBA00022692"/>
    </source>
</evidence>
<evidence type="ECO:0000259" key="9">
    <source>
        <dbReference type="Pfam" id="PF12704"/>
    </source>
</evidence>
<dbReference type="Pfam" id="PF02687">
    <property type="entry name" value="FtsX"/>
    <property type="match status" value="1"/>
</dbReference>